<reference evidence="3" key="1">
    <citation type="submission" date="2013-03" db="EMBL/GenBank/DDBJ databases">
        <title>The Genome Sequence of Anopheles christyi ACHKN1017.</title>
        <authorList>
            <consortium name="The Broad Institute Genomics Platform"/>
            <person name="Neafsey D.E."/>
            <person name="Besansky N."/>
            <person name="Walker B."/>
            <person name="Young S.K."/>
            <person name="Zeng Q."/>
            <person name="Gargeya S."/>
            <person name="Fitzgerald M."/>
            <person name="Haas B."/>
            <person name="Abouelleil A."/>
            <person name="Allen A.W."/>
            <person name="Alvarado L."/>
            <person name="Arachchi H.M."/>
            <person name="Berlin A.M."/>
            <person name="Chapman S.B."/>
            <person name="Gainer-Dewar J."/>
            <person name="Goldberg J."/>
            <person name="Griggs A."/>
            <person name="Gujja S."/>
            <person name="Hansen M."/>
            <person name="Howarth C."/>
            <person name="Imamovic A."/>
            <person name="Ireland A."/>
            <person name="Larimer J."/>
            <person name="McCowan C."/>
            <person name="Murphy C."/>
            <person name="Pearson M."/>
            <person name="Poon T.W."/>
            <person name="Priest M."/>
            <person name="Roberts A."/>
            <person name="Saif S."/>
            <person name="Shea T."/>
            <person name="Sisk P."/>
            <person name="Sykes S."/>
            <person name="Wortman J."/>
            <person name="Nusbaum C."/>
            <person name="Birren B."/>
        </authorList>
    </citation>
    <scope>NUCLEOTIDE SEQUENCE [LARGE SCALE GENOMIC DNA]</scope>
    <source>
        <strain evidence="3">ACHKN1017</strain>
    </source>
</reference>
<feature type="region of interest" description="Disordered" evidence="1">
    <location>
        <begin position="298"/>
        <end position="349"/>
    </location>
</feature>
<evidence type="ECO:0008006" key="4">
    <source>
        <dbReference type="Google" id="ProtNLM"/>
    </source>
</evidence>
<dbReference type="PANTHER" id="PTHR46007">
    <property type="entry name" value="MEDIATOR OF RNA POLYMERASE II TRANSCRIPTION SUBUNIT 12"/>
    <property type="match status" value="1"/>
</dbReference>
<evidence type="ECO:0000313" key="3">
    <source>
        <dbReference type="Proteomes" id="UP000075881"/>
    </source>
</evidence>
<dbReference type="InterPro" id="IPR051647">
    <property type="entry name" value="Mediator_comp_sub12"/>
</dbReference>
<feature type="region of interest" description="Disordered" evidence="1">
    <location>
        <begin position="96"/>
        <end position="121"/>
    </location>
</feature>
<dbReference type="AlphaFoldDB" id="A0A182KEY9"/>
<feature type="compositionally biased region" description="Low complexity" evidence="1">
    <location>
        <begin position="548"/>
        <end position="563"/>
    </location>
</feature>
<accession>A0A182KEY9</accession>
<keyword evidence="3" id="KW-1185">Reference proteome</keyword>
<dbReference type="STRING" id="43041.A0A182KEY9"/>
<evidence type="ECO:0000256" key="1">
    <source>
        <dbReference type="SAM" id="MobiDB-lite"/>
    </source>
</evidence>
<feature type="region of interest" description="Disordered" evidence="1">
    <location>
        <begin position="149"/>
        <end position="192"/>
    </location>
</feature>
<evidence type="ECO:0000313" key="2">
    <source>
        <dbReference type="EnsemblMetazoa" id="ACHR009328-PA"/>
    </source>
</evidence>
<dbReference type="VEuPathDB" id="VectorBase:ACHR009328"/>
<feature type="compositionally biased region" description="Low complexity" evidence="1">
    <location>
        <begin position="311"/>
        <end position="339"/>
    </location>
</feature>
<dbReference type="GO" id="GO:0003713">
    <property type="term" value="F:transcription coactivator activity"/>
    <property type="evidence" value="ECO:0007669"/>
    <property type="project" value="TreeGrafter"/>
</dbReference>
<feature type="compositionally biased region" description="Low complexity" evidence="1">
    <location>
        <begin position="96"/>
        <end position="113"/>
    </location>
</feature>
<dbReference type="GO" id="GO:0045944">
    <property type="term" value="P:positive regulation of transcription by RNA polymerase II"/>
    <property type="evidence" value="ECO:0007669"/>
    <property type="project" value="TreeGrafter"/>
</dbReference>
<feature type="region of interest" description="Disordered" evidence="1">
    <location>
        <begin position="655"/>
        <end position="711"/>
    </location>
</feature>
<feature type="region of interest" description="Disordered" evidence="1">
    <location>
        <begin position="598"/>
        <end position="642"/>
    </location>
</feature>
<feature type="region of interest" description="Disordered" evidence="1">
    <location>
        <begin position="542"/>
        <end position="563"/>
    </location>
</feature>
<proteinExistence type="predicted"/>
<organism evidence="2 3">
    <name type="scientific">Anopheles christyi</name>
    <dbReference type="NCBI Taxonomy" id="43041"/>
    <lineage>
        <taxon>Eukaryota</taxon>
        <taxon>Metazoa</taxon>
        <taxon>Ecdysozoa</taxon>
        <taxon>Arthropoda</taxon>
        <taxon>Hexapoda</taxon>
        <taxon>Insecta</taxon>
        <taxon>Pterygota</taxon>
        <taxon>Neoptera</taxon>
        <taxon>Endopterygota</taxon>
        <taxon>Diptera</taxon>
        <taxon>Nematocera</taxon>
        <taxon>Culicoidea</taxon>
        <taxon>Culicidae</taxon>
        <taxon>Anophelinae</taxon>
        <taxon>Anopheles</taxon>
    </lineage>
</organism>
<dbReference type="PANTHER" id="PTHR46007:SF8">
    <property type="entry name" value="C2H2-TYPE DOMAIN-CONTAINING PROTEIN"/>
    <property type="match status" value="1"/>
</dbReference>
<reference evidence="2" key="2">
    <citation type="submission" date="2020-05" db="UniProtKB">
        <authorList>
            <consortium name="EnsemblMetazoa"/>
        </authorList>
    </citation>
    <scope>IDENTIFICATION</scope>
    <source>
        <strain evidence="2">ACHKN1017</strain>
    </source>
</reference>
<feature type="region of interest" description="Disordered" evidence="1">
    <location>
        <begin position="205"/>
        <end position="230"/>
    </location>
</feature>
<sequence length="711" mass="75452">IPTPLGSLTEAVQAQSNQQKQTIAIAASSIPIKSTATILSPHIANEAPSNLSNLQQRSQHELNQQQQLLQSKLSNISLASSSSSTSAAAAAAAAGSTPVASSSYTPTSSSSTVEAFDPRRSPSPQAYYLAKMQPTSAITSTCVPIASGGVGSGLERNGSLEPARKYKHSPFLSRRTASEYGNGSPKKESTLSSLGQSIFKNLTTSPFAQRKSLPPGEPKLASSSCPSPSPLPVTSAIYANGGGSGGGGVGSNPSSPLLLLRKAHHDGSDTETHYKHLHGNTSPIVLQRFYHQQNQLMEQQREALQHHQHHQQQQQPQQVIYGYSSPSPLPSASEASPRPTRYSPLPSHRTVHHGVHPVLSNVPLHQSAIPLYKHHEPAVGAPPPAPPSHSAAASGIPVYQQQLASGNASPKHKSSSFFNTFSRGMKSAGRGDKVIDRGGSTAPAMMTSDRPLYAATTSQTAAYHHHPQGQTNPSMLHRHGALGGISNGGGGMAMPEGSKEDADIKRKFASFVKLNLSNNVTGGSGGTGATGTTTIGGDRRTLKEKHLQQQQQHQQQQQQLQLQQQHYVTNPFDSMTPGTLMAAGTGVMYGAGAYPPGGSSATSIVQPPSAIPPMAHVLNSPATDRRHRSPDPPPRLNRGQSPLLLQRKLEQLGHTGSPLMNRRPFNSTSPSPPLPPRRGSESVPGSPQHLRARINYTPEPHRRPYRTTIDQ</sequence>
<name>A0A182KEY9_9DIPT</name>
<protein>
    <recommendedName>
        <fullName evidence="4">Dual specificity mitogen-activated protein kinase kinase hemipterous</fullName>
    </recommendedName>
</protein>
<dbReference type="EnsemblMetazoa" id="ACHR009328-RA">
    <property type="protein sequence ID" value="ACHR009328-PA"/>
    <property type="gene ID" value="ACHR009328"/>
</dbReference>
<dbReference type="GO" id="GO:0016592">
    <property type="term" value="C:mediator complex"/>
    <property type="evidence" value="ECO:0007669"/>
    <property type="project" value="TreeGrafter"/>
</dbReference>
<dbReference type="Proteomes" id="UP000075881">
    <property type="component" value="Unassembled WGS sequence"/>
</dbReference>